<name>A0A817MWE5_9BILA</name>
<gene>
    <name evidence="3" type="ORF">GRG538_LOCUS24257</name>
    <name evidence="4" type="ORF">HFQ381_LOCUS22594</name>
    <name evidence="2" type="ORF">LUA448_LOCUS19558</name>
    <name evidence="6" type="ORF">QYT958_LOCUS30044</name>
    <name evidence="1" type="ORF">TIS948_LOCUS5202</name>
    <name evidence="5" type="ORF">UJA718_LOCUS32207</name>
</gene>
<reference evidence="1" key="1">
    <citation type="submission" date="2021-02" db="EMBL/GenBank/DDBJ databases">
        <authorList>
            <person name="Nowell W R."/>
        </authorList>
    </citation>
    <scope>NUCLEOTIDE SEQUENCE</scope>
</reference>
<keyword evidence="8" id="KW-1185">Reference proteome</keyword>
<dbReference type="EMBL" id="CAJNXB010000585">
    <property type="protein sequence ID" value="CAF3073076.1"/>
    <property type="molecule type" value="Genomic_DNA"/>
</dbReference>
<dbReference type="EMBL" id="CAJNYD010002526">
    <property type="protein sequence ID" value="CAF3422445.1"/>
    <property type="molecule type" value="Genomic_DNA"/>
</dbReference>
<dbReference type="Proteomes" id="UP000663851">
    <property type="component" value="Unassembled WGS sequence"/>
</dbReference>
<dbReference type="Proteomes" id="UP000663848">
    <property type="component" value="Unassembled WGS sequence"/>
</dbReference>
<dbReference type="EMBL" id="CAJOBO010002147">
    <property type="protein sequence ID" value="CAF4434228.1"/>
    <property type="molecule type" value="Genomic_DNA"/>
</dbReference>
<proteinExistence type="predicted"/>
<evidence type="ECO:0000313" key="5">
    <source>
        <dbReference type="EMBL" id="CAF4624414.1"/>
    </source>
</evidence>
<evidence type="ECO:0000313" key="7">
    <source>
        <dbReference type="Proteomes" id="UP000663825"/>
    </source>
</evidence>
<evidence type="ECO:0000313" key="6">
    <source>
        <dbReference type="EMBL" id="CAF4890404.1"/>
    </source>
</evidence>
<sequence length="98" mass="11677">MPTIMYVFQSTTRVRKLTFTASKSLHYTVVDPHLWESILSKYFPELKWLCLRLSSHINHTSLNPDWPVDLDEDTWQLKYEKQIPTAEHNYHRAAFSII</sequence>
<dbReference type="OrthoDB" id="10381200at2759"/>
<protein>
    <submittedName>
        <fullName evidence="1">Uncharacterized protein</fullName>
    </submittedName>
</protein>
<dbReference type="Proteomes" id="UP000663833">
    <property type="component" value="Unassembled WGS sequence"/>
</dbReference>
<dbReference type="EMBL" id="CAJNYT010004115">
    <property type="protein sequence ID" value="CAF3632911.1"/>
    <property type="molecule type" value="Genomic_DNA"/>
</dbReference>
<accession>A0A817MWE5</accession>
<dbReference type="Proteomes" id="UP000663825">
    <property type="component" value="Unassembled WGS sequence"/>
</dbReference>
<dbReference type="EMBL" id="CAJOBR010009250">
    <property type="protein sequence ID" value="CAF4890404.1"/>
    <property type="molecule type" value="Genomic_DNA"/>
</dbReference>
<evidence type="ECO:0000313" key="2">
    <source>
        <dbReference type="EMBL" id="CAF3422445.1"/>
    </source>
</evidence>
<dbReference type="EMBL" id="CAJOBP010027538">
    <property type="protein sequence ID" value="CAF4624414.1"/>
    <property type="molecule type" value="Genomic_DNA"/>
</dbReference>
<comment type="caution">
    <text evidence="1">The sequence shown here is derived from an EMBL/GenBank/DDBJ whole genome shotgun (WGS) entry which is preliminary data.</text>
</comment>
<organism evidence="1 7">
    <name type="scientific">Rotaria socialis</name>
    <dbReference type="NCBI Taxonomy" id="392032"/>
    <lineage>
        <taxon>Eukaryota</taxon>
        <taxon>Metazoa</taxon>
        <taxon>Spiralia</taxon>
        <taxon>Gnathifera</taxon>
        <taxon>Rotifera</taxon>
        <taxon>Eurotatoria</taxon>
        <taxon>Bdelloidea</taxon>
        <taxon>Philodinida</taxon>
        <taxon>Philodinidae</taxon>
        <taxon>Rotaria</taxon>
    </lineage>
</organism>
<evidence type="ECO:0000313" key="3">
    <source>
        <dbReference type="EMBL" id="CAF3632911.1"/>
    </source>
</evidence>
<dbReference type="Proteomes" id="UP000663873">
    <property type="component" value="Unassembled WGS sequence"/>
</dbReference>
<evidence type="ECO:0000313" key="8">
    <source>
        <dbReference type="Proteomes" id="UP000663873"/>
    </source>
</evidence>
<dbReference type="Proteomes" id="UP000663872">
    <property type="component" value="Unassembled WGS sequence"/>
</dbReference>
<evidence type="ECO:0000313" key="4">
    <source>
        <dbReference type="EMBL" id="CAF4434228.1"/>
    </source>
</evidence>
<dbReference type="AlphaFoldDB" id="A0A817MWE5"/>
<evidence type="ECO:0000313" key="1">
    <source>
        <dbReference type="EMBL" id="CAF3073076.1"/>
    </source>
</evidence>